<evidence type="ECO:0000313" key="2">
    <source>
        <dbReference type="EMBL" id="AWC67995.1"/>
    </source>
</evidence>
<evidence type="ECO:0000256" key="1">
    <source>
        <dbReference type="SAM" id="SignalP"/>
    </source>
</evidence>
<protein>
    <submittedName>
        <fullName evidence="2">Odorant-binding protein 41</fullName>
    </submittedName>
</protein>
<reference evidence="2" key="1">
    <citation type="submission" date="2017-07" db="EMBL/GenBank/DDBJ databases">
        <authorList>
            <person name="Sun Z.S."/>
            <person name="Albrecht U."/>
            <person name="Echele G."/>
            <person name="Lee C.C."/>
        </authorList>
    </citation>
    <scope>NUCLEOTIDE SEQUENCE</scope>
</reference>
<accession>A0A343WGX1</accession>
<proteinExistence type="evidence at transcript level"/>
<dbReference type="InterPro" id="IPR036728">
    <property type="entry name" value="PBP_GOBP_sf"/>
</dbReference>
<gene>
    <name evidence="2" type="primary">OBP41</name>
</gene>
<dbReference type="AlphaFoldDB" id="A0A343WGX1"/>
<dbReference type="EMBL" id="MF417508">
    <property type="protein sequence ID" value="AWC67995.1"/>
    <property type="molecule type" value="mRNA"/>
</dbReference>
<dbReference type="SMART" id="SM00708">
    <property type="entry name" value="PhBP"/>
    <property type="match status" value="1"/>
</dbReference>
<feature type="signal peptide" evidence="1">
    <location>
        <begin position="1"/>
        <end position="21"/>
    </location>
</feature>
<dbReference type="Gene3D" id="1.10.238.20">
    <property type="entry name" value="Pheromone/general odorant binding protein domain"/>
    <property type="match status" value="1"/>
</dbReference>
<dbReference type="CDD" id="cd23992">
    <property type="entry name" value="PBP_GOBP"/>
    <property type="match status" value="1"/>
</dbReference>
<dbReference type="GO" id="GO:0005549">
    <property type="term" value="F:odorant binding"/>
    <property type="evidence" value="ECO:0007669"/>
    <property type="project" value="InterPro"/>
</dbReference>
<keyword evidence="1" id="KW-0732">Signal</keyword>
<sequence length="137" mass="14968">MRRFLVAATVTLLAVLQVAMAGVDRQEAIDMMKKCQKETGSPEDVEELFDSQKIPESREGKCMMACVARAKGLMRGDEIDIKTGTEFFERTYADDPEQLEKGAAIIGKCSTVDVSGMDGCDKAAAYAKCGQENGFRI</sequence>
<name>A0A343WGX1_MATON</name>
<dbReference type="InterPro" id="IPR006170">
    <property type="entry name" value="PBP/GOBP"/>
</dbReference>
<dbReference type="SUPFAM" id="SSF47565">
    <property type="entry name" value="Insect pheromone/odorant-binding proteins"/>
    <property type="match status" value="1"/>
</dbReference>
<feature type="chain" id="PRO_5016758051" evidence="1">
    <location>
        <begin position="22"/>
        <end position="137"/>
    </location>
</feature>
<organism evidence="2">
    <name type="scientific">Matsumurasca onukii</name>
    <name type="common">Tea green leafhopper</name>
    <name type="synonym">Empoasca onukii</name>
    <dbReference type="NCBI Taxonomy" id="2912585"/>
    <lineage>
        <taxon>Eukaryota</taxon>
        <taxon>Metazoa</taxon>
        <taxon>Ecdysozoa</taxon>
        <taxon>Arthropoda</taxon>
        <taxon>Hexapoda</taxon>
        <taxon>Insecta</taxon>
        <taxon>Pterygota</taxon>
        <taxon>Neoptera</taxon>
        <taxon>Paraneoptera</taxon>
        <taxon>Hemiptera</taxon>
        <taxon>Auchenorrhyncha</taxon>
        <taxon>Membracoidea</taxon>
        <taxon>Cicadellidae</taxon>
        <taxon>Typhlocybinae</taxon>
        <taxon>Empoascini</taxon>
        <taxon>Matsumurasca</taxon>
    </lineage>
</organism>
<dbReference type="Pfam" id="PF01395">
    <property type="entry name" value="PBP_GOBP"/>
    <property type="match status" value="1"/>
</dbReference>